<name>A0A9K3LR31_9STRA</name>
<dbReference type="InterPro" id="IPR001576">
    <property type="entry name" value="Phosphoglycerate_kinase"/>
</dbReference>
<proteinExistence type="inferred from homology"/>
<dbReference type="EMBL" id="JAGRRH010000009">
    <property type="protein sequence ID" value="KAG7365391.1"/>
    <property type="molecule type" value="Genomic_DNA"/>
</dbReference>
<keyword evidence="7" id="KW-0547">Nucleotide-binding</keyword>
<evidence type="ECO:0000256" key="11">
    <source>
        <dbReference type="SAM" id="SignalP"/>
    </source>
</evidence>
<dbReference type="EC" id="2.7.2.3" evidence="4"/>
<accession>A0A9K3LR31</accession>
<reference evidence="12" key="2">
    <citation type="submission" date="2021-04" db="EMBL/GenBank/DDBJ databases">
        <authorList>
            <person name="Podell S."/>
        </authorList>
    </citation>
    <scope>NUCLEOTIDE SEQUENCE</scope>
    <source>
        <strain evidence="12">Hildebrandi</strain>
    </source>
</reference>
<keyword evidence="8 12" id="KW-0418">Kinase</keyword>
<evidence type="ECO:0000256" key="6">
    <source>
        <dbReference type="ARBA" id="ARBA00022679"/>
    </source>
</evidence>
<dbReference type="Pfam" id="PF00162">
    <property type="entry name" value="PGK"/>
    <property type="match status" value="1"/>
</dbReference>
<evidence type="ECO:0000313" key="12">
    <source>
        <dbReference type="EMBL" id="KAG7365391.1"/>
    </source>
</evidence>
<reference evidence="12" key="1">
    <citation type="journal article" date="2021" name="Sci. Rep.">
        <title>Diploid genomic architecture of Nitzschia inconspicua, an elite biomass production diatom.</title>
        <authorList>
            <person name="Oliver A."/>
            <person name="Podell S."/>
            <person name="Pinowska A."/>
            <person name="Traller J.C."/>
            <person name="Smith S.R."/>
            <person name="McClure R."/>
            <person name="Beliaev A."/>
            <person name="Bohutskyi P."/>
            <person name="Hill E.A."/>
            <person name="Rabines A."/>
            <person name="Zheng H."/>
            <person name="Allen L.Z."/>
            <person name="Kuo A."/>
            <person name="Grigoriev I.V."/>
            <person name="Allen A.E."/>
            <person name="Hazlebeck D."/>
            <person name="Allen E.E."/>
        </authorList>
    </citation>
    <scope>NUCLEOTIDE SEQUENCE</scope>
    <source>
        <strain evidence="12">Hildebrandi</strain>
    </source>
</reference>
<feature type="chain" id="PRO_5039925629" description="Phosphoglycerate kinase" evidence="11">
    <location>
        <begin position="20"/>
        <end position="437"/>
    </location>
</feature>
<dbReference type="CDD" id="cd00318">
    <property type="entry name" value="Phosphoglycerate_kinase"/>
    <property type="match status" value="1"/>
</dbReference>
<gene>
    <name evidence="12" type="ORF">IV203_038594</name>
</gene>
<evidence type="ECO:0000256" key="8">
    <source>
        <dbReference type="ARBA" id="ARBA00022777"/>
    </source>
</evidence>
<comment type="subunit">
    <text evidence="3">Monomer.</text>
</comment>
<keyword evidence="11" id="KW-0732">Signal</keyword>
<dbReference type="OrthoDB" id="275353at2759"/>
<comment type="similarity">
    <text evidence="2">Belongs to the phosphoglycerate kinase family.</text>
</comment>
<dbReference type="PIRSF" id="PIRSF000724">
    <property type="entry name" value="Pgk"/>
    <property type="match status" value="1"/>
</dbReference>
<dbReference type="Proteomes" id="UP000693970">
    <property type="component" value="Unassembled WGS sequence"/>
</dbReference>
<comment type="catalytic activity">
    <reaction evidence="1">
        <text>(2R)-3-phosphoglycerate + ATP = (2R)-3-phospho-glyceroyl phosphate + ADP</text>
        <dbReference type="Rhea" id="RHEA:14801"/>
        <dbReference type="ChEBI" id="CHEBI:30616"/>
        <dbReference type="ChEBI" id="CHEBI:57604"/>
        <dbReference type="ChEBI" id="CHEBI:58272"/>
        <dbReference type="ChEBI" id="CHEBI:456216"/>
        <dbReference type="EC" id="2.7.2.3"/>
    </reaction>
</comment>
<protein>
    <recommendedName>
        <fullName evidence="5">Phosphoglycerate kinase</fullName>
        <ecNumber evidence="4">2.7.2.3</ecNumber>
    </recommendedName>
</protein>
<keyword evidence="9" id="KW-0067">ATP-binding</keyword>
<dbReference type="GO" id="GO:0005829">
    <property type="term" value="C:cytosol"/>
    <property type="evidence" value="ECO:0007669"/>
    <property type="project" value="TreeGrafter"/>
</dbReference>
<dbReference type="GO" id="GO:0006094">
    <property type="term" value="P:gluconeogenesis"/>
    <property type="evidence" value="ECO:0007669"/>
    <property type="project" value="TreeGrafter"/>
</dbReference>
<evidence type="ECO:0000256" key="9">
    <source>
        <dbReference type="ARBA" id="ARBA00022840"/>
    </source>
</evidence>
<dbReference type="GO" id="GO:0005524">
    <property type="term" value="F:ATP binding"/>
    <property type="evidence" value="ECO:0007669"/>
    <property type="project" value="UniProtKB-KW"/>
</dbReference>
<evidence type="ECO:0000256" key="5">
    <source>
        <dbReference type="ARBA" id="ARBA00016471"/>
    </source>
</evidence>
<comment type="pathway">
    <text evidence="10">Carbohydrate degradation; glycolysis.</text>
</comment>
<evidence type="ECO:0000256" key="4">
    <source>
        <dbReference type="ARBA" id="ARBA00013061"/>
    </source>
</evidence>
<dbReference type="GO" id="GO:0004618">
    <property type="term" value="F:phosphoglycerate kinase activity"/>
    <property type="evidence" value="ECO:0007669"/>
    <property type="project" value="UniProtKB-EC"/>
</dbReference>
<dbReference type="HAMAP" id="MF_00145">
    <property type="entry name" value="Phosphoglyc_kinase"/>
    <property type="match status" value="1"/>
</dbReference>
<dbReference type="PANTHER" id="PTHR11406">
    <property type="entry name" value="PHOSPHOGLYCERATE KINASE"/>
    <property type="match status" value="1"/>
</dbReference>
<evidence type="ECO:0000256" key="1">
    <source>
        <dbReference type="ARBA" id="ARBA00000642"/>
    </source>
</evidence>
<keyword evidence="13" id="KW-1185">Reference proteome</keyword>
<keyword evidence="6" id="KW-0808">Transferase</keyword>
<dbReference type="FunFam" id="3.40.50.1260:FF:000006">
    <property type="entry name" value="Phosphoglycerate kinase"/>
    <property type="match status" value="1"/>
</dbReference>
<evidence type="ECO:0000256" key="2">
    <source>
        <dbReference type="ARBA" id="ARBA00008982"/>
    </source>
</evidence>
<dbReference type="GO" id="GO:0006096">
    <property type="term" value="P:glycolytic process"/>
    <property type="evidence" value="ECO:0007669"/>
    <property type="project" value="InterPro"/>
</dbReference>
<dbReference type="GO" id="GO:0043531">
    <property type="term" value="F:ADP binding"/>
    <property type="evidence" value="ECO:0007669"/>
    <property type="project" value="TreeGrafter"/>
</dbReference>
<dbReference type="FunFam" id="3.40.50.1260:FF:000003">
    <property type="entry name" value="Phosphoglycerate kinase"/>
    <property type="match status" value="1"/>
</dbReference>
<evidence type="ECO:0000256" key="3">
    <source>
        <dbReference type="ARBA" id="ARBA00011245"/>
    </source>
</evidence>
<comment type="caution">
    <text evidence="12">The sequence shown here is derived from an EMBL/GenBank/DDBJ whole genome shotgun (WGS) entry which is preliminary data.</text>
</comment>
<dbReference type="AlphaFoldDB" id="A0A9K3LR31"/>
<sequence length="437" mass="46447">MKFASALFVLLATASTTTAFAPAHTFGARAVVSPFELEAKKSIEDLTEAELKGKKVLVRCDVNVPLDGKKITDDTRIRASIPTIEYLKGKGAIVTVCSHLGRPDGKEDKYSLAPCAERMGELLGQTVTLAPDCIGEEVEKIVSSAKEGDVIMLENTRYYKEETKNEQGFVEKLAKPFDMYVNDAFGTAHRAHASTEGVTKYLQPSVSGFLLAKELEYLDGAVSNGKKPMAAIVGGSKVSTKITVLEALLDKCDKIIIGGGMVFTFLKAKGLGVGTSLVEDDFVETAKEVMAKAEKLGKEIILPVDIVVADKFDKDADSKVVPADEIPDGWMGLDNGPKTTELQKEALADCKTVIMNGPMGVFEFEKFSKGTFGIVDILADLTKEKGAITIIGGGDSVAATELSGRAGDMSHISTGGGASLELLEGKILPGVAALNEK</sequence>
<organism evidence="12 13">
    <name type="scientific">Nitzschia inconspicua</name>
    <dbReference type="NCBI Taxonomy" id="303405"/>
    <lineage>
        <taxon>Eukaryota</taxon>
        <taxon>Sar</taxon>
        <taxon>Stramenopiles</taxon>
        <taxon>Ochrophyta</taxon>
        <taxon>Bacillariophyta</taxon>
        <taxon>Bacillariophyceae</taxon>
        <taxon>Bacillariophycidae</taxon>
        <taxon>Bacillariales</taxon>
        <taxon>Bacillariaceae</taxon>
        <taxon>Nitzschia</taxon>
    </lineage>
</organism>
<feature type="signal peptide" evidence="11">
    <location>
        <begin position="1"/>
        <end position="19"/>
    </location>
</feature>
<dbReference type="PROSITE" id="PS00111">
    <property type="entry name" value="PGLYCERATE_KINASE"/>
    <property type="match status" value="1"/>
</dbReference>
<dbReference type="PANTHER" id="PTHR11406:SF23">
    <property type="entry name" value="PHOSPHOGLYCERATE KINASE 1, CHLOROPLASTIC-RELATED"/>
    <property type="match status" value="1"/>
</dbReference>
<dbReference type="InterPro" id="IPR015911">
    <property type="entry name" value="Phosphoglycerate_kinase_CS"/>
</dbReference>
<evidence type="ECO:0000256" key="7">
    <source>
        <dbReference type="ARBA" id="ARBA00022741"/>
    </source>
</evidence>
<evidence type="ECO:0000313" key="13">
    <source>
        <dbReference type="Proteomes" id="UP000693970"/>
    </source>
</evidence>
<evidence type="ECO:0000256" key="10">
    <source>
        <dbReference type="ARBA" id="ARBA00060517"/>
    </source>
</evidence>